<dbReference type="Proteomes" id="UP000050909">
    <property type="component" value="Unassembled WGS sequence"/>
</dbReference>
<dbReference type="GO" id="GO:0003676">
    <property type="term" value="F:nucleic acid binding"/>
    <property type="evidence" value="ECO:0007669"/>
    <property type="project" value="InterPro"/>
</dbReference>
<dbReference type="SMART" id="SM00357">
    <property type="entry name" value="CSP"/>
    <property type="match status" value="1"/>
</dbReference>
<protein>
    <recommendedName>
        <fullName evidence="3">CSD domain-containing protein</fullName>
    </recommendedName>
</protein>
<evidence type="ECO:0000313" key="5">
    <source>
        <dbReference type="Proteomes" id="UP000050909"/>
    </source>
</evidence>
<dbReference type="InterPro" id="IPR012340">
    <property type="entry name" value="NA-bd_OB-fold"/>
</dbReference>
<keyword evidence="2" id="KW-0963">Cytoplasm</keyword>
<evidence type="ECO:0000256" key="1">
    <source>
        <dbReference type="ARBA" id="ARBA00004496"/>
    </source>
</evidence>
<dbReference type="RefSeq" id="WP_056946071.1">
    <property type="nucleotide sequence ID" value="NZ_AZCV01000001.1"/>
</dbReference>
<proteinExistence type="predicted"/>
<evidence type="ECO:0000259" key="3">
    <source>
        <dbReference type="PROSITE" id="PS51857"/>
    </source>
</evidence>
<keyword evidence="5" id="KW-1185">Reference proteome</keyword>
<dbReference type="EMBL" id="AZCV01000001">
    <property type="protein sequence ID" value="KRK38624.1"/>
    <property type="molecule type" value="Genomic_DNA"/>
</dbReference>
<dbReference type="PATRIC" id="fig|1423722.3.peg.315"/>
<gene>
    <name evidence="4" type="ORF">FC62_GL000311</name>
</gene>
<reference evidence="4 5" key="1">
    <citation type="journal article" date="2015" name="Genome Announc.">
        <title>Expanding the biotechnology potential of lactobacilli through comparative genomics of 213 strains and associated genera.</title>
        <authorList>
            <person name="Sun Z."/>
            <person name="Harris H.M."/>
            <person name="McCann A."/>
            <person name="Guo C."/>
            <person name="Argimon S."/>
            <person name="Zhang W."/>
            <person name="Yang X."/>
            <person name="Jeffery I.B."/>
            <person name="Cooney J.C."/>
            <person name="Kagawa T.F."/>
            <person name="Liu W."/>
            <person name="Song Y."/>
            <person name="Salvetti E."/>
            <person name="Wrobel A."/>
            <person name="Rasinkangas P."/>
            <person name="Parkhill J."/>
            <person name="Rea M.C."/>
            <person name="O'Sullivan O."/>
            <person name="Ritari J."/>
            <person name="Douillard F.P."/>
            <person name="Paul Ross R."/>
            <person name="Yang R."/>
            <person name="Briner A.E."/>
            <person name="Felis G.E."/>
            <person name="de Vos W.M."/>
            <person name="Barrangou R."/>
            <person name="Klaenhammer T.R."/>
            <person name="Caufield P.W."/>
            <person name="Cui Y."/>
            <person name="Zhang H."/>
            <person name="O'Toole P.W."/>
        </authorList>
    </citation>
    <scope>NUCLEOTIDE SEQUENCE [LARGE SCALE GENOMIC DNA]</scope>
    <source>
        <strain evidence="4 5">DSM 20534</strain>
    </source>
</reference>
<evidence type="ECO:0000256" key="2">
    <source>
        <dbReference type="ARBA" id="ARBA00022490"/>
    </source>
</evidence>
<comment type="subcellular location">
    <subcellularLocation>
        <location evidence="1">Cytoplasm</location>
    </subcellularLocation>
</comment>
<dbReference type="InterPro" id="IPR002059">
    <property type="entry name" value="CSP_DNA-bd"/>
</dbReference>
<dbReference type="PRINTS" id="PR00050">
    <property type="entry name" value="COLDSHOCK"/>
</dbReference>
<dbReference type="GO" id="GO:0005737">
    <property type="term" value="C:cytoplasm"/>
    <property type="evidence" value="ECO:0007669"/>
    <property type="project" value="UniProtKB-SubCell"/>
</dbReference>
<dbReference type="Pfam" id="PF00313">
    <property type="entry name" value="CSD"/>
    <property type="match status" value="1"/>
</dbReference>
<dbReference type="PIRSF" id="PIRSF002599">
    <property type="entry name" value="Cold_shock_A"/>
    <property type="match status" value="1"/>
</dbReference>
<evidence type="ECO:0000313" key="4">
    <source>
        <dbReference type="EMBL" id="KRK38624.1"/>
    </source>
</evidence>
<dbReference type="PROSITE" id="PS51857">
    <property type="entry name" value="CSD_2"/>
    <property type="match status" value="1"/>
</dbReference>
<dbReference type="AlphaFoldDB" id="A0A0R1GWY9"/>
<dbReference type="Gene3D" id="2.40.50.140">
    <property type="entry name" value="Nucleic acid-binding proteins"/>
    <property type="match status" value="1"/>
</dbReference>
<name>A0A0R1GWY9_9LACO</name>
<comment type="caution">
    <text evidence="4">The sequence shown here is derived from an EMBL/GenBank/DDBJ whole genome shotgun (WGS) entry which is preliminary data.</text>
</comment>
<dbReference type="InterPro" id="IPR050181">
    <property type="entry name" value="Cold_shock_domain"/>
</dbReference>
<dbReference type="PANTHER" id="PTHR11544">
    <property type="entry name" value="COLD SHOCK DOMAIN CONTAINING PROTEINS"/>
    <property type="match status" value="1"/>
</dbReference>
<feature type="domain" description="CSD" evidence="3">
    <location>
        <begin position="1"/>
        <end position="66"/>
    </location>
</feature>
<sequence>MRKGTVQEFNEKQGFGFIHDEINDANYFVFFTAIQESGFRDLKQGQDVLFQLAMGKKGLQAINVVPQAVAN</sequence>
<dbReference type="InterPro" id="IPR011129">
    <property type="entry name" value="CSD"/>
</dbReference>
<dbReference type="InterPro" id="IPR012156">
    <property type="entry name" value="Cold_shock_CspA"/>
</dbReference>
<accession>A0A0R1GWY9</accession>
<dbReference type="SUPFAM" id="SSF50249">
    <property type="entry name" value="Nucleic acid-binding proteins"/>
    <property type="match status" value="1"/>
</dbReference>
<organism evidence="4 5">
    <name type="scientific">Amylolactobacillus amylotrophicus DSM 20534</name>
    <dbReference type="NCBI Taxonomy" id="1423722"/>
    <lineage>
        <taxon>Bacteria</taxon>
        <taxon>Bacillati</taxon>
        <taxon>Bacillota</taxon>
        <taxon>Bacilli</taxon>
        <taxon>Lactobacillales</taxon>
        <taxon>Lactobacillaceae</taxon>
        <taxon>Amylolactobacillus</taxon>
    </lineage>
</organism>